<protein>
    <recommendedName>
        <fullName evidence="4">Nucleoprotein</fullName>
    </recommendedName>
    <alternativeName>
        <fullName evidence="11">Nucleocapsid protein</fullName>
    </alternativeName>
</protein>
<sequence>MENKIVAENRAELVKWFEEFGRNNNLSDALTTSKSFCTEVPDLSRYVARIRTADTSSEKDAIYSSALISATRYAAPIFECAWTSSTGMIKKGLDWFKANKDNEVVKIWDTNYRTLMMNAPEPDQLLGYQKAAQKWRVDVGYGINNNTRILHEAVLTEYQVPGNIVNTVREMLTDMIRRRNEIINGPAGDGTGRGPVAREHIDWCREFINGKFMSVFTIPWGDVNKAGKSGFPLMATGLAKLVEVEGQGALEKARQSLQRLSDWLKANKEQVEEEAANKMCTDIERHIVSAEELARRSSAMRAQGAQMDTVFSSFYWLWRAGVTPETFPTVSQFLFELGKNPKGHKKMHKALASTPLRWGKKLVELFASDSFLENRIYMHPGVLTPGRMSEMGICFGVIPVNEPEEACQGSGHAKAILNYKTDTNSKNACATVIASLFDVQKRAYTIEQMDVVASEHLLHQSLVGKRSPFQNAYNVKGNATNVQIL</sequence>
<dbReference type="Pfam" id="PF02477">
    <property type="entry name" value="Nairo_nucleo"/>
    <property type="match status" value="1"/>
</dbReference>
<name>A0A7G7Y1S7_9VIRU</name>
<keyword evidence="15" id="KW-1185">Reference proteome</keyword>
<evidence type="ECO:0000256" key="13">
    <source>
        <dbReference type="ARBA" id="ARBA00046354"/>
    </source>
</evidence>
<dbReference type="KEGG" id="vg:80557540"/>
<keyword evidence="10" id="KW-0687">Ribonucleoprotein</keyword>
<comment type="cofactor">
    <cofactor evidence="1">
        <name>Mn(2+)</name>
        <dbReference type="ChEBI" id="CHEBI:29035"/>
    </cofactor>
</comment>
<dbReference type="InterPro" id="IPR003486">
    <property type="entry name" value="Nairo_nucleocap"/>
</dbReference>
<evidence type="ECO:0000256" key="11">
    <source>
        <dbReference type="ARBA" id="ARBA00033344"/>
    </source>
</evidence>
<dbReference type="GO" id="GO:0019013">
    <property type="term" value="C:viral nucleocapsid"/>
    <property type="evidence" value="ECO:0007669"/>
    <property type="project" value="UniProtKB-KW"/>
</dbReference>
<evidence type="ECO:0000256" key="5">
    <source>
        <dbReference type="ARBA" id="ARBA00022497"/>
    </source>
</evidence>
<evidence type="ECO:0000256" key="6">
    <source>
        <dbReference type="ARBA" id="ARBA00022561"/>
    </source>
</evidence>
<evidence type="ECO:0000256" key="1">
    <source>
        <dbReference type="ARBA" id="ARBA00001936"/>
    </source>
</evidence>
<accession>A0A7G7Y1S7</accession>
<evidence type="ECO:0000256" key="7">
    <source>
        <dbReference type="ARBA" id="ARBA00022844"/>
    </source>
</evidence>
<comment type="function">
    <text evidence="12">Binds dsRNA and ssRNA and probably participates in the packaging of viral genome. In the dsRNA binding mode, the nucleocapsid protein specifically binds to the vRNA panhandle secondary structure formed at the termini of viral genome. Does not discriminate between viral and nonviral RNAs through ssRNA binding mode. Displays dsDNA endonuclease activity that is sequence non-specific.</text>
</comment>
<evidence type="ECO:0000256" key="10">
    <source>
        <dbReference type="ARBA" id="ARBA00023274"/>
    </source>
</evidence>
<dbReference type="GO" id="GO:0019029">
    <property type="term" value="C:helical viral capsid"/>
    <property type="evidence" value="ECO:0007669"/>
    <property type="project" value="UniProtKB-KW"/>
</dbReference>
<evidence type="ECO:0000256" key="8">
    <source>
        <dbReference type="ARBA" id="ARBA00022884"/>
    </source>
</evidence>
<reference evidence="14 15" key="1">
    <citation type="journal article" date="2020" name="Ticks Tick Borne Dis.">
        <title>Multiple orthonairoviruses including Crimean-Congo hemorrhagic fever virus, Tamdy virus and the novel Meram virus in Anatolia.</title>
        <authorList>
            <person name="Ergunay K."/>
            <person name="Dincer E."/>
            <person name="Kar S."/>
            <person name="Emanet N."/>
            <person name="Yalcinkaya D."/>
            <person name="Polat Dincer P.F."/>
            <person name="Brinkmann A."/>
            <person name="Hacioglu S."/>
            <person name="Nitsche A."/>
            <person name="Ozkul A."/>
            <person name="Linton Y.M."/>
        </authorList>
    </citation>
    <scope>NUCLEOTIDE SEQUENCE [LARGE SCALE GENOMIC DNA]</scope>
    <source>
        <strain evidence="14">M1</strain>
    </source>
</reference>
<dbReference type="Gene3D" id="1.20.58.1110">
    <property type="match status" value="1"/>
</dbReference>
<evidence type="ECO:0000256" key="12">
    <source>
        <dbReference type="ARBA" id="ARBA00046210"/>
    </source>
</evidence>
<evidence type="ECO:0000256" key="9">
    <source>
        <dbReference type="ARBA" id="ARBA00023086"/>
    </source>
</evidence>
<dbReference type="GO" id="GO:0003723">
    <property type="term" value="F:RNA binding"/>
    <property type="evidence" value="ECO:0007669"/>
    <property type="project" value="UniProtKB-KW"/>
</dbReference>
<organism evidence="14 15">
    <name type="scientific">Meram virus</name>
    <dbReference type="NCBI Taxonomy" id="2737675"/>
    <lineage>
        <taxon>Viruses</taxon>
        <taxon>Riboviria</taxon>
        <taxon>Orthornavirae</taxon>
        <taxon>Negarnaviricota</taxon>
        <taxon>Polyploviricotina</taxon>
        <taxon>Bunyaviricetes</taxon>
        <taxon>Hareavirales</taxon>
        <taxon>Nairoviridae</taxon>
        <taxon>Orthonairovirus</taxon>
        <taxon>Orthonairovirus meramense</taxon>
    </lineage>
</organism>
<keyword evidence="6" id="KW-0167">Capsid protein</keyword>
<evidence type="ECO:0000256" key="2">
    <source>
        <dbReference type="ARBA" id="ARBA00004328"/>
    </source>
</evidence>
<comment type="similarity">
    <text evidence="3">Belongs to the nairovirus nucleocapsid protein family.</text>
</comment>
<keyword evidence="8" id="KW-0694">RNA-binding</keyword>
<comment type="subunit">
    <text evidence="13">Probable homooligomer; forms a double superhelical polymer. Monomer.</text>
</comment>
<dbReference type="RefSeq" id="YP_010840001.1">
    <property type="nucleotide sequence ID" value="NC_078324.1"/>
</dbReference>
<dbReference type="Proteomes" id="UP000680537">
    <property type="component" value="Genome"/>
</dbReference>
<comment type="subcellular location">
    <subcellularLocation>
        <location evidence="2">Virion</location>
    </subcellularLocation>
</comment>
<keyword evidence="5" id="KW-1139">Helical capsid protein</keyword>
<evidence type="ECO:0000256" key="4">
    <source>
        <dbReference type="ARBA" id="ARBA00014389"/>
    </source>
</evidence>
<evidence type="ECO:0000313" key="15">
    <source>
        <dbReference type="Proteomes" id="UP000680537"/>
    </source>
</evidence>
<keyword evidence="9 14" id="KW-0543">Viral nucleoprotein</keyword>
<evidence type="ECO:0000313" key="14">
    <source>
        <dbReference type="EMBL" id="QNH88013.1"/>
    </source>
</evidence>
<evidence type="ECO:0000256" key="3">
    <source>
        <dbReference type="ARBA" id="ARBA00009355"/>
    </source>
</evidence>
<dbReference type="GO" id="GO:1990904">
    <property type="term" value="C:ribonucleoprotein complex"/>
    <property type="evidence" value="ECO:0007669"/>
    <property type="project" value="UniProtKB-KW"/>
</dbReference>
<proteinExistence type="inferred from homology"/>
<dbReference type="GeneID" id="80557540"/>
<keyword evidence="7" id="KW-0946">Virion</keyword>
<dbReference type="EMBL" id="MN972596">
    <property type="protein sequence ID" value="QNH88013.1"/>
    <property type="molecule type" value="Viral_cRNA"/>
</dbReference>